<dbReference type="Proteomes" id="UP000004508">
    <property type="component" value="Unassembled WGS sequence"/>
</dbReference>
<evidence type="ECO:0000313" key="2">
    <source>
        <dbReference type="Proteomes" id="UP000004508"/>
    </source>
</evidence>
<name>D6TSA6_KTERA</name>
<accession>D6TSA6</accession>
<sequence>MLHANQAGLRAKVGERNSIGKARWLEKVTSSTISLSFACLNVGEAL</sequence>
<dbReference type="AlphaFoldDB" id="D6TSA6"/>
<evidence type="ECO:0000313" key="1">
    <source>
        <dbReference type="EMBL" id="EFH83307.1"/>
    </source>
</evidence>
<reference evidence="1 2" key="1">
    <citation type="journal article" date="2011" name="Stand. Genomic Sci.">
        <title>Non-contiguous finished genome sequence and contextual data of the filamentous soil bacterium Ktedonobacter racemifer type strain (SOSP1-21).</title>
        <authorList>
            <person name="Chang Y.J."/>
            <person name="Land M."/>
            <person name="Hauser L."/>
            <person name="Chertkov O."/>
            <person name="Del Rio T.G."/>
            <person name="Nolan M."/>
            <person name="Copeland A."/>
            <person name="Tice H."/>
            <person name="Cheng J.F."/>
            <person name="Lucas S."/>
            <person name="Han C."/>
            <person name="Goodwin L."/>
            <person name="Pitluck S."/>
            <person name="Ivanova N."/>
            <person name="Ovchinikova G."/>
            <person name="Pati A."/>
            <person name="Chen A."/>
            <person name="Palaniappan K."/>
            <person name="Mavromatis K."/>
            <person name="Liolios K."/>
            <person name="Brettin T."/>
            <person name="Fiebig A."/>
            <person name="Rohde M."/>
            <person name="Abt B."/>
            <person name="Goker M."/>
            <person name="Detter J.C."/>
            <person name="Woyke T."/>
            <person name="Bristow J."/>
            <person name="Eisen J.A."/>
            <person name="Markowitz V."/>
            <person name="Hugenholtz P."/>
            <person name="Kyrpides N.C."/>
            <person name="Klenk H.P."/>
            <person name="Lapidus A."/>
        </authorList>
    </citation>
    <scope>NUCLEOTIDE SEQUENCE [LARGE SCALE GENOMIC DNA]</scope>
    <source>
        <strain evidence="2">DSM 44963</strain>
    </source>
</reference>
<dbReference type="EMBL" id="ADVG01000003">
    <property type="protein sequence ID" value="EFH83307.1"/>
    <property type="molecule type" value="Genomic_DNA"/>
</dbReference>
<dbReference type="InParanoid" id="D6TSA6"/>
<keyword evidence="2" id="KW-1185">Reference proteome</keyword>
<proteinExistence type="predicted"/>
<dbReference type="STRING" id="485913.Krac_4255"/>
<protein>
    <submittedName>
        <fullName evidence="1">Uncharacterized protein</fullName>
    </submittedName>
</protein>
<organism evidence="1 2">
    <name type="scientific">Ktedonobacter racemifer DSM 44963</name>
    <dbReference type="NCBI Taxonomy" id="485913"/>
    <lineage>
        <taxon>Bacteria</taxon>
        <taxon>Bacillati</taxon>
        <taxon>Chloroflexota</taxon>
        <taxon>Ktedonobacteria</taxon>
        <taxon>Ktedonobacterales</taxon>
        <taxon>Ktedonobacteraceae</taxon>
        <taxon>Ktedonobacter</taxon>
    </lineage>
</organism>
<comment type="caution">
    <text evidence="1">The sequence shown here is derived from an EMBL/GenBank/DDBJ whole genome shotgun (WGS) entry which is preliminary data.</text>
</comment>
<gene>
    <name evidence="1" type="ORF">Krac_4255</name>
</gene>